<evidence type="ECO:0000313" key="3">
    <source>
        <dbReference type="EMBL" id="KAK2643902.1"/>
    </source>
</evidence>
<dbReference type="Proteomes" id="UP001280121">
    <property type="component" value="Unassembled WGS sequence"/>
</dbReference>
<sequence length="131" mass="14105">MLLCSLIWISLVLWLRLETLLGGLSCTFFVESAEVLALREGLVLAKQLGYNVSWAEVDAVNVAAGVNLFQPLSGVAGFVFDDVQALCKEAGISKCHAISRKGNGLAHNLASLAVSSRREQLWQGNCPVSLF</sequence>
<feature type="chain" id="PRO_5042088344" description="RNase H type-1 domain-containing protein" evidence="1">
    <location>
        <begin position="23"/>
        <end position="131"/>
    </location>
</feature>
<dbReference type="AlphaFoldDB" id="A0AAD9TXN2"/>
<proteinExistence type="predicted"/>
<dbReference type="PANTHER" id="PTHR47074:SF73">
    <property type="entry name" value="OS04G0448401 PROTEIN"/>
    <property type="match status" value="1"/>
</dbReference>
<dbReference type="PANTHER" id="PTHR47074">
    <property type="entry name" value="BNAC02G40300D PROTEIN"/>
    <property type="match status" value="1"/>
</dbReference>
<organism evidence="3 4">
    <name type="scientific">Dipteronia dyeriana</name>
    <dbReference type="NCBI Taxonomy" id="168575"/>
    <lineage>
        <taxon>Eukaryota</taxon>
        <taxon>Viridiplantae</taxon>
        <taxon>Streptophyta</taxon>
        <taxon>Embryophyta</taxon>
        <taxon>Tracheophyta</taxon>
        <taxon>Spermatophyta</taxon>
        <taxon>Magnoliopsida</taxon>
        <taxon>eudicotyledons</taxon>
        <taxon>Gunneridae</taxon>
        <taxon>Pentapetalae</taxon>
        <taxon>rosids</taxon>
        <taxon>malvids</taxon>
        <taxon>Sapindales</taxon>
        <taxon>Sapindaceae</taxon>
        <taxon>Hippocastanoideae</taxon>
        <taxon>Acereae</taxon>
        <taxon>Dipteronia</taxon>
    </lineage>
</organism>
<gene>
    <name evidence="3" type="ORF">Ddye_019097</name>
</gene>
<feature type="domain" description="RNase H type-1" evidence="2">
    <location>
        <begin position="30"/>
        <end position="112"/>
    </location>
</feature>
<dbReference type="Pfam" id="PF13456">
    <property type="entry name" value="RVT_3"/>
    <property type="match status" value="1"/>
</dbReference>
<protein>
    <recommendedName>
        <fullName evidence="2">RNase H type-1 domain-containing protein</fullName>
    </recommendedName>
</protein>
<accession>A0AAD9TXN2</accession>
<name>A0AAD9TXN2_9ROSI</name>
<dbReference type="InterPro" id="IPR002156">
    <property type="entry name" value="RNaseH_domain"/>
</dbReference>
<dbReference type="GO" id="GO:0004523">
    <property type="term" value="F:RNA-DNA hybrid ribonuclease activity"/>
    <property type="evidence" value="ECO:0007669"/>
    <property type="project" value="InterPro"/>
</dbReference>
<keyword evidence="4" id="KW-1185">Reference proteome</keyword>
<dbReference type="InterPro" id="IPR052929">
    <property type="entry name" value="RNase_H-like_EbsB-rel"/>
</dbReference>
<evidence type="ECO:0000259" key="2">
    <source>
        <dbReference type="Pfam" id="PF13456"/>
    </source>
</evidence>
<evidence type="ECO:0000313" key="4">
    <source>
        <dbReference type="Proteomes" id="UP001280121"/>
    </source>
</evidence>
<evidence type="ECO:0000256" key="1">
    <source>
        <dbReference type="SAM" id="SignalP"/>
    </source>
</evidence>
<dbReference type="GO" id="GO:0003676">
    <property type="term" value="F:nucleic acid binding"/>
    <property type="evidence" value="ECO:0007669"/>
    <property type="project" value="InterPro"/>
</dbReference>
<dbReference type="EMBL" id="JANJYI010000006">
    <property type="protein sequence ID" value="KAK2643902.1"/>
    <property type="molecule type" value="Genomic_DNA"/>
</dbReference>
<keyword evidence="1" id="KW-0732">Signal</keyword>
<reference evidence="3" key="1">
    <citation type="journal article" date="2023" name="Plant J.">
        <title>Genome sequences and population genomics provide insights into the demographic history, inbreeding, and mutation load of two 'living fossil' tree species of Dipteronia.</title>
        <authorList>
            <person name="Feng Y."/>
            <person name="Comes H.P."/>
            <person name="Chen J."/>
            <person name="Zhu S."/>
            <person name="Lu R."/>
            <person name="Zhang X."/>
            <person name="Li P."/>
            <person name="Qiu J."/>
            <person name="Olsen K.M."/>
            <person name="Qiu Y."/>
        </authorList>
    </citation>
    <scope>NUCLEOTIDE SEQUENCE</scope>
    <source>
        <strain evidence="3">KIB01</strain>
    </source>
</reference>
<feature type="signal peptide" evidence="1">
    <location>
        <begin position="1"/>
        <end position="22"/>
    </location>
</feature>
<comment type="caution">
    <text evidence="3">The sequence shown here is derived from an EMBL/GenBank/DDBJ whole genome shotgun (WGS) entry which is preliminary data.</text>
</comment>